<evidence type="ECO:0000313" key="1">
    <source>
        <dbReference type="EMBL" id="RQX12447.1"/>
    </source>
</evidence>
<dbReference type="NCBIfam" id="TIGR01509">
    <property type="entry name" value="HAD-SF-IA-v3"/>
    <property type="match status" value="1"/>
</dbReference>
<dbReference type="OrthoDB" id="3362560at2"/>
<evidence type="ECO:0000313" key="2">
    <source>
        <dbReference type="Proteomes" id="UP000278981"/>
    </source>
</evidence>
<sequence>MFDWRGTLVTTLSSQDWVHAALRLLGRDDRPEAVAGVLAAITEAAGQPDRLAAPGVDRDAAVHRATYHGVFTAAGLDLDLADALYAVESDAAYNEFAVDVAPVLRAISTHGLRIAVVSDIHFDVRPAFVAAGIADLISVFVLSYEHGVQKPDPEIFRQALDRLGALPKETLMVGDRHEYDGAALDVGMTTLLLPPLNDVRHERLGLAARLLGVPLGDVPPPPDPR</sequence>
<dbReference type="Proteomes" id="UP000278981">
    <property type="component" value="Unassembled WGS sequence"/>
</dbReference>
<reference evidence="1 2" key="1">
    <citation type="submission" date="2018-04" db="EMBL/GenBank/DDBJ databases">
        <title>Micromonosporas from Atacama Desert.</title>
        <authorList>
            <person name="Carro L."/>
            <person name="Klenk H.-P."/>
            <person name="Goodfellow M."/>
        </authorList>
    </citation>
    <scope>NUCLEOTIDE SEQUENCE [LARGE SCALE GENOMIC DNA]</scope>
    <source>
        <strain evidence="1 2">LB19</strain>
    </source>
</reference>
<dbReference type="AlphaFoldDB" id="A0A3N9XZM1"/>
<dbReference type="InterPro" id="IPR006439">
    <property type="entry name" value="HAD-SF_hydro_IA"/>
</dbReference>
<name>A0A3N9XZM1_9ACTN</name>
<accession>A0A3N9XZM1</accession>
<evidence type="ECO:0008006" key="3">
    <source>
        <dbReference type="Google" id="ProtNLM"/>
    </source>
</evidence>
<dbReference type="Gene3D" id="3.40.50.1000">
    <property type="entry name" value="HAD superfamily/HAD-like"/>
    <property type="match status" value="1"/>
</dbReference>
<dbReference type="PANTHER" id="PTHR46649:SF4">
    <property type="entry name" value="HALOACID DEHALOGENASE-LIKE HYDROLASE (HAD) SUPERFAMILY PROTEIN"/>
    <property type="match status" value="1"/>
</dbReference>
<dbReference type="InterPro" id="IPR023214">
    <property type="entry name" value="HAD_sf"/>
</dbReference>
<comment type="caution">
    <text evidence="1">The sequence shown here is derived from an EMBL/GenBank/DDBJ whole genome shotgun (WGS) entry which is preliminary data.</text>
</comment>
<dbReference type="SFLD" id="SFLDG01129">
    <property type="entry name" value="C1.5:_HAD__Beta-PGM__Phosphata"/>
    <property type="match status" value="1"/>
</dbReference>
<protein>
    <recommendedName>
        <fullName evidence="3">Haloacid dehalogenase</fullName>
    </recommendedName>
</protein>
<dbReference type="SUPFAM" id="SSF56784">
    <property type="entry name" value="HAD-like"/>
    <property type="match status" value="1"/>
</dbReference>
<dbReference type="InterPro" id="IPR036412">
    <property type="entry name" value="HAD-like_sf"/>
</dbReference>
<proteinExistence type="predicted"/>
<dbReference type="PANTHER" id="PTHR46649">
    <property type="match status" value="1"/>
</dbReference>
<dbReference type="SFLD" id="SFLDS00003">
    <property type="entry name" value="Haloacid_Dehalogenase"/>
    <property type="match status" value="1"/>
</dbReference>
<dbReference type="NCBIfam" id="TIGR01549">
    <property type="entry name" value="HAD-SF-IA-v1"/>
    <property type="match status" value="1"/>
</dbReference>
<gene>
    <name evidence="1" type="ORF">DDE19_28300</name>
</gene>
<dbReference type="EMBL" id="QDGB01000348">
    <property type="protein sequence ID" value="RQX12447.1"/>
    <property type="molecule type" value="Genomic_DNA"/>
</dbReference>
<dbReference type="Pfam" id="PF00702">
    <property type="entry name" value="Hydrolase"/>
    <property type="match status" value="1"/>
</dbReference>
<organism evidence="1 2">
    <name type="scientific">Micromonospora ureilytica</name>
    <dbReference type="NCBI Taxonomy" id="709868"/>
    <lineage>
        <taxon>Bacteria</taxon>
        <taxon>Bacillati</taxon>
        <taxon>Actinomycetota</taxon>
        <taxon>Actinomycetes</taxon>
        <taxon>Micromonosporales</taxon>
        <taxon>Micromonosporaceae</taxon>
        <taxon>Micromonospora</taxon>
    </lineage>
</organism>